<dbReference type="AlphaFoldDB" id="A0A672QI84"/>
<sequence>KILSMYNPLILLLVYFRGVQSSSDASAWMIRNATETLTATNITVNKSEMGTDGLASMPKSRRKRYISQSDMIAILDYHNKVRANVFPPAANMEYMVWDEGLARSAEAWAAMCIWEHGPPYLLRYLGQNLSVRTGKQWARPEFHLVKPWYDEVRDYVFPYPHDCNPRCPMRCYGPMCTHYTQMVWASSNRVGCAIQTCYNMVVWGAVWREATYLVCNYSPKGNWISEAPYRVGVPCSACPPSYGGSCSNNMYNGSHYHYTPETEENNYIEPEPEPVRNHDTHYRDETPTPSPNENTERIEVISTSQMSQQVACDTRLRDQCKGTTCNRYECPPGCLYSYGKVIGSGHYDMQSSICGSGLHAGIIDDDGGWLDVTRVGRRQRFSMSFKNGVQTLAKNQSANAFTVSNVPVKAVNCDTTVAQFCPFKKPVRHCPRLYCPRNCLYDSYARVIGTRYYSDNSSICRAAIHAGVIRSDSGGYLDVMPVDKRKQYKGSYQNGITSESLQNPSGGKAFRVFAVI</sequence>
<comment type="similarity">
    <text evidence="2">Belongs to the CRISP family.</text>
</comment>
<dbReference type="PRINTS" id="PR00837">
    <property type="entry name" value="V5TPXLIKE"/>
</dbReference>
<keyword evidence="3" id="KW-0964">Secreted</keyword>
<keyword evidence="5 10" id="KW-0732">Signal</keyword>
<reference evidence="12" key="1">
    <citation type="submission" date="2025-08" db="UniProtKB">
        <authorList>
            <consortium name="Ensembl"/>
        </authorList>
    </citation>
    <scope>IDENTIFICATION</scope>
</reference>
<evidence type="ECO:0000313" key="12">
    <source>
        <dbReference type="Ensembl" id="ENSSGRP00000075715.1"/>
    </source>
</evidence>
<dbReference type="InterPro" id="IPR035940">
    <property type="entry name" value="CAP_sf"/>
</dbReference>
<evidence type="ECO:0000256" key="2">
    <source>
        <dbReference type="ARBA" id="ARBA00009923"/>
    </source>
</evidence>
<protein>
    <submittedName>
        <fullName evidence="12">Cysteine-rich secretory protein LCCL domain-containing 1-like</fullName>
    </submittedName>
</protein>
<keyword evidence="8" id="KW-0325">Glycoprotein</keyword>
<dbReference type="InterPro" id="IPR004043">
    <property type="entry name" value="LCCL"/>
</dbReference>
<dbReference type="PROSITE" id="PS50820">
    <property type="entry name" value="LCCL"/>
    <property type="match status" value="2"/>
</dbReference>
<evidence type="ECO:0000256" key="6">
    <source>
        <dbReference type="ARBA" id="ARBA00022737"/>
    </source>
</evidence>
<name>A0A672QI84_SINGR</name>
<feature type="compositionally biased region" description="Basic and acidic residues" evidence="9">
    <location>
        <begin position="275"/>
        <end position="286"/>
    </location>
</feature>
<dbReference type="InParanoid" id="A0A672QI84"/>
<dbReference type="InterPro" id="IPR036609">
    <property type="entry name" value="LCCL_sf"/>
</dbReference>
<evidence type="ECO:0000256" key="7">
    <source>
        <dbReference type="ARBA" id="ARBA00023157"/>
    </source>
</evidence>
<dbReference type="Gene3D" id="3.40.33.10">
    <property type="entry name" value="CAP"/>
    <property type="match status" value="1"/>
</dbReference>
<evidence type="ECO:0000313" key="13">
    <source>
        <dbReference type="Proteomes" id="UP000472262"/>
    </source>
</evidence>
<dbReference type="PROSITE" id="PS01010">
    <property type="entry name" value="CRISP_2"/>
    <property type="match status" value="1"/>
</dbReference>
<dbReference type="FunFam" id="3.40.33.10:FF:000003">
    <property type="entry name" value="Peptidase inhibitor 15"/>
    <property type="match status" value="1"/>
</dbReference>
<dbReference type="InterPro" id="IPR051957">
    <property type="entry name" value="CRISP-LCCL_domain"/>
</dbReference>
<dbReference type="Gene3D" id="2.170.130.20">
    <property type="entry name" value="LCCL-like domain"/>
    <property type="match status" value="2"/>
</dbReference>
<evidence type="ECO:0000256" key="9">
    <source>
        <dbReference type="SAM" id="MobiDB-lite"/>
    </source>
</evidence>
<evidence type="ECO:0000256" key="5">
    <source>
        <dbReference type="ARBA" id="ARBA00022729"/>
    </source>
</evidence>
<dbReference type="Proteomes" id="UP000472262">
    <property type="component" value="Unassembled WGS sequence"/>
</dbReference>
<evidence type="ECO:0000256" key="4">
    <source>
        <dbReference type="ARBA" id="ARBA00022690"/>
    </source>
</evidence>
<dbReference type="InterPro" id="IPR001283">
    <property type="entry name" value="CRISP-related"/>
</dbReference>
<keyword evidence="6" id="KW-0677">Repeat</keyword>
<evidence type="ECO:0000259" key="11">
    <source>
        <dbReference type="PROSITE" id="PS50820"/>
    </source>
</evidence>
<dbReference type="SMART" id="SM00198">
    <property type="entry name" value="SCP"/>
    <property type="match status" value="1"/>
</dbReference>
<evidence type="ECO:0000256" key="3">
    <source>
        <dbReference type="ARBA" id="ARBA00022525"/>
    </source>
</evidence>
<dbReference type="GO" id="GO:0030414">
    <property type="term" value="F:peptidase inhibitor activity"/>
    <property type="evidence" value="ECO:0007669"/>
    <property type="project" value="UniProtKB-KW"/>
</dbReference>
<dbReference type="SUPFAM" id="SSF55797">
    <property type="entry name" value="PR-1-like"/>
    <property type="match status" value="1"/>
</dbReference>
<dbReference type="Pfam" id="PF00188">
    <property type="entry name" value="CAP"/>
    <property type="match status" value="1"/>
</dbReference>
<evidence type="ECO:0000256" key="1">
    <source>
        <dbReference type="ARBA" id="ARBA00004613"/>
    </source>
</evidence>
<evidence type="ECO:0000256" key="10">
    <source>
        <dbReference type="SAM" id="SignalP"/>
    </source>
</evidence>
<dbReference type="Pfam" id="PF03815">
    <property type="entry name" value="LCCL"/>
    <property type="match status" value="2"/>
</dbReference>
<feature type="chain" id="PRO_5025343391" evidence="10">
    <location>
        <begin position="22"/>
        <end position="516"/>
    </location>
</feature>
<organism evidence="12 13">
    <name type="scientific">Sinocyclocheilus grahami</name>
    <name type="common">Dianchi golden-line fish</name>
    <name type="synonym">Barbus grahami</name>
    <dbReference type="NCBI Taxonomy" id="75366"/>
    <lineage>
        <taxon>Eukaryota</taxon>
        <taxon>Metazoa</taxon>
        <taxon>Chordata</taxon>
        <taxon>Craniata</taxon>
        <taxon>Vertebrata</taxon>
        <taxon>Euteleostomi</taxon>
        <taxon>Actinopterygii</taxon>
        <taxon>Neopterygii</taxon>
        <taxon>Teleostei</taxon>
        <taxon>Ostariophysi</taxon>
        <taxon>Cypriniformes</taxon>
        <taxon>Cyprinidae</taxon>
        <taxon>Cyprininae</taxon>
        <taxon>Sinocyclocheilus</taxon>
    </lineage>
</organism>
<dbReference type="FunFam" id="2.170.130.20:FF:000001">
    <property type="entry name" value="Cysteine-rich secretory protein LCCL domain-containing 1"/>
    <property type="match status" value="2"/>
</dbReference>
<feature type="domain" description="LCCL" evidence="11">
    <location>
        <begin position="306"/>
        <end position="401"/>
    </location>
</feature>
<dbReference type="GO" id="GO:0005576">
    <property type="term" value="C:extracellular region"/>
    <property type="evidence" value="ECO:0007669"/>
    <property type="project" value="UniProtKB-SubCell"/>
</dbReference>
<proteinExistence type="inferred from homology"/>
<reference evidence="12" key="2">
    <citation type="submission" date="2025-09" db="UniProtKB">
        <authorList>
            <consortium name="Ensembl"/>
        </authorList>
    </citation>
    <scope>IDENTIFICATION</scope>
</reference>
<feature type="region of interest" description="Disordered" evidence="9">
    <location>
        <begin position="275"/>
        <end position="294"/>
    </location>
</feature>
<dbReference type="SUPFAM" id="SSF69848">
    <property type="entry name" value="LCCL domain"/>
    <property type="match status" value="2"/>
</dbReference>
<comment type="subcellular location">
    <subcellularLocation>
        <location evidence="1">Secreted</location>
    </subcellularLocation>
</comment>
<keyword evidence="13" id="KW-1185">Reference proteome</keyword>
<dbReference type="PANTHER" id="PTHR31331">
    <property type="entry name" value="LCCL DOMAIN PROTEIN (AFU_ORTHOLOGUE AFUA_5G08630)"/>
    <property type="match status" value="1"/>
</dbReference>
<evidence type="ECO:0000256" key="8">
    <source>
        <dbReference type="ARBA" id="ARBA00023180"/>
    </source>
</evidence>
<dbReference type="SMART" id="SM00603">
    <property type="entry name" value="LCCL"/>
    <property type="match status" value="2"/>
</dbReference>
<dbReference type="PANTHER" id="PTHR31331:SF9">
    <property type="entry name" value="CYSTEINE-RICH SECRETORY PROTEIN LCCL DOMAIN-CONTAINING 1"/>
    <property type="match status" value="1"/>
</dbReference>
<keyword evidence="4" id="KW-0646">Protease inhibitor</keyword>
<feature type="signal peptide" evidence="10">
    <location>
        <begin position="1"/>
        <end position="21"/>
    </location>
</feature>
<keyword evidence="7" id="KW-1015">Disulfide bond</keyword>
<dbReference type="Ensembl" id="ENSSGRT00000080609.1">
    <property type="protein sequence ID" value="ENSSGRP00000075715.1"/>
    <property type="gene ID" value="ENSSGRG00000038408.1"/>
</dbReference>
<dbReference type="InterPro" id="IPR018244">
    <property type="entry name" value="Allrgn_V5/Tpx1_CS"/>
</dbReference>
<gene>
    <name evidence="12" type="primary">LOC107586375</name>
</gene>
<accession>A0A672QI84</accession>
<dbReference type="InterPro" id="IPR014044">
    <property type="entry name" value="CAP_dom"/>
</dbReference>
<feature type="domain" description="LCCL" evidence="11">
    <location>
        <begin position="407"/>
        <end position="508"/>
    </location>
</feature>